<organism evidence="5">
    <name type="scientific">Arundo donax</name>
    <name type="common">Giant reed</name>
    <name type="synonym">Donax arundinaceus</name>
    <dbReference type="NCBI Taxonomy" id="35708"/>
    <lineage>
        <taxon>Eukaryota</taxon>
        <taxon>Viridiplantae</taxon>
        <taxon>Streptophyta</taxon>
        <taxon>Embryophyta</taxon>
        <taxon>Tracheophyta</taxon>
        <taxon>Spermatophyta</taxon>
        <taxon>Magnoliopsida</taxon>
        <taxon>Liliopsida</taxon>
        <taxon>Poales</taxon>
        <taxon>Poaceae</taxon>
        <taxon>PACMAD clade</taxon>
        <taxon>Arundinoideae</taxon>
        <taxon>Arundineae</taxon>
        <taxon>Arundo</taxon>
    </lineage>
</organism>
<evidence type="ECO:0000256" key="1">
    <source>
        <dbReference type="ARBA" id="ARBA00022723"/>
    </source>
</evidence>
<dbReference type="SMART" id="SM00575">
    <property type="entry name" value="ZnF_PMZ"/>
    <property type="match status" value="1"/>
</dbReference>
<reference evidence="5" key="1">
    <citation type="submission" date="2014-09" db="EMBL/GenBank/DDBJ databases">
        <authorList>
            <person name="Magalhaes I.L.F."/>
            <person name="Oliveira U."/>
            <person name="Santos F.R."/>
            <person name="Vidigal T.H.D.A."/>
            <person name="Brescovit A.D."/>
            <person name="Santos A.J."/>
        </authorList>
    </citation>
    <scope>NUCLEOTIDE SEQUENCE</scope>
    <source>
        <tissue evidence="5">Shoot tissue taken approximately 20 cm above the soil surface</tissue>
    </source>
</reference>
<keyword evidence="2" id="KW-0863">Zinc-finger</keyword>
<keyword evidence="3" id="KW-0862">Zinc</keyword>
<dbReference type="InterPro" id="IPR007527">
    <property type="entry name" value="Znf_SWIM"/>
</dbReference>
<evidence type="ECO:0000256" key="2">
    <source>
        <dbReference type="ARBA" id="ARBA00022771"/>
    </source>
</evidence>
<feature type="domain" description="Zinc finger PMZ-type" evidence="4">
    <location>
        <begin position="135"/>
        <end position="162"/>
    </location>
</feature>
<dbReference type="PANTHER" id="PTHR31973">
    <property type="entry name" value="POLYPROTEIN, PUTATIVE-RELATED"/>
    <property type="match status" value="1"/>
</dbReference>
<dbReference type="EMBL" id="GBRH01244445">
    <property type="protein sequence ID" value="JAD53450.1"/>
    <property type="molecule type" value="Transcribed_RNA"/>
</dbReference>
<dbReference type="Pfam" id="PF04434">
    <property type="entry name" value="SWIM"/>
    <property type="match status" value="1"/>
</dbReference>
<sequence>MKKIEEKFPDAIEWLDENYPYLWSRSQFSDQCKVDNINNNLSECFNKWIMKTKDLQIVNMHNKIRQMIITKFDLRGIIDRKMRGKIIPSISNALNAQQKAIKNHEVTQCGDDTAEVSCTTSLEFLWRHAVDLKAKTCSCRAWQITGKPCSYALAFLGKIRQIEIDDFVDDYYSVERFQKTCKFFCSNDI</sequence>
<keyword evidence="1" id="KW-0479">Metal-binding</keyword>
<name>A0A0A9AWZ2_ARUDO</name>
<evidence type="ECO:0000259" key="4">
    <source>
        <dbReference type="SMART" id="SM00575"/>
    </source>
</evidence>
<proteinExistence type="predicted"/>
<dbReference type="AlphaFoldDB" id="A0A0A9AWZ2"/>
<dbReference type="InterPro" id="IPR006564">
    <property type="entry name" value="Znf_PMZ"/>
</dbReference>
<protein>
    <recommendedName>
        <fullName evidence="4">Zinc finger PMZ-type domain-containing protein</fullName>
    </recommendedName>
</protein>
<accession>A0A0A9AWZ2</accession>
<dbReference type="GO" id="GO:0008270">
    <property type="term" value="F:zinc ion binding"/>
    <property type="evidence" value="ECO:0007669"/>
    <property type="project" value="UniProtKB-KW"/>
</dbReference>
<reference evidence="5" key="2">
    <citation type="journal article" date="2015" name="Data Brief">
        <title>Shoot transcriptome of the giant reed, Arundo donax.</title>
        <authorList>
            <person name="Barrero R.A."/>
            <person name="Guerrero F.D."/>
            <person name="Moolhuijzen P."/>
            <person name="Goolsby J.A."/>
            <person name="Tidwell J."/>
            <person name="Bellgard S.E."/>
            <person name="Bellgard M.I."/>
        </authorList>
    </citation>
    <scope>NUCLEOTIDE SEQUENCE</scope>
    <source>
        <tissue evidence="5">Shoot tissue taken approximately 20 cm above the soil surface</tissue>
    </source>
</reference>
<evidence type="ECO:0000256" key="3">
    <source>
        <dbReference type="ARBA" id="ARBA00022833"/>
    </source>
</evidence>
<dbReference type="PANTHER" id="PTHR31973:SF187">
    <property type="entry name" value="MUTATOR TRANSPOSASE MUDRA PROTEIN"/>
    <property type="match status" value="1"/>
</dbReference>
<evidence type="ECO:0000313" key="5">
    <source>
        <dbReference type="EMBL" id="JAD53450.1"/>
    </source>
</evidence>